<evidence type="ECO:0000313" key="2">
    <source>
        <dbReference type="EMBL" id="MDE8772014.1"/>
    </source>
</evidence>
<protein>
    <submittedName>
        <fullName evidence="2">Zinc ribbon protein</fullName>
    </submittedName>
</protein>
<dbReference type="InterPro" id="IPR021696">
    <property type="entry name" value="DUF3279"/>
</dbReference>
<organism evidence="2 3">
    <name type="scientific">Providencia stuartii</name>
    <dbReference type="NCBI Taxonomy" id="588"/>
    <lineage>
        <taxon>Bacteria</taxon>
        <taxon>Pseudomonadati</taxon>
        <taxon>Pseudomonadota</taxon>
        <taxon>Gammaproteobacteria</taxon>
        <taxon>Enterobacterales</taxon>
        <taxon>Morganellaceae</taxon>
        <taxon>Providencia</taxon>
    </lineage>
</organism>
<sequence>MNIYNLNELELGIAELPDGRLTNAFKEQERWQPALPIPFYCPHCHLPVYLDRRKRHFFFAHPVDKKYLDYPEVNAAISYLTRQSQQAEQFSELHPIKPITEWYCVWCRRFYTSQQRPVRKCCPKCREGIYSIPASQVTENHSYFHYALNNQGIESLVRTPLLRLTDLTEPNVIDEAQ</sequence>
<dbReference type="Proteomes" id="UP001163056">
    <property type="component" value="Unassembled WGS sequence"/>
</dbReference>
<gene>
    <name evidence="2" type="ORF">PZS58_21285</name>
</gene>
<dbReference type="Pfam" id="PF11682">
    <property type="entry name" value="Zn_ribbon_11"/>
    <property type="match status" value="1"/>
</dbReference>
<proteinExistence type="predicted"/>
<evidence type="ECO:0000259" key="1">
    <source>
        <dbReference type="Pfam" id="PF11682"/>
    </source>
</evidence>
<dbReference type="EMBL" id="JAREJI010000037">
    <property type="protein sequence ID" value="MDE8772014.1"/>
    <property type="molecule type" value="Genomic_DNA"/>
</dbReference>
<dbReference type="RefSeq" id="WP_041705068.1">
    <property type="nucleotide sequence ID" value="NZ_CP181870.1"/>
</dbReference>
<dbReference type="AlphaFoldDB" id="A0AAJ1JLU7"/>
<evidence type="ECO:0000313" key="3">
    <source>
        <dbReference type="Proteomes" id="UP001163056"/>
    </source>
</evidence>
<comment type="caution">
    <text evidence="2">The sequence shown here is derived from an EMBL/GenBank/DDBJ whole genome shotgun (WGS) entry which is preliminary data.</text>
</comment>
<reference evidence="2 3" key="1">
    <citation type="submission" date="2023-03" db="EMBL/GenBank/DDBJ databases">
        <title>WGS of NDM-producing Providencia thailandensis from Ukrainian patients.</title>
        <authorList>
            <person name="Zabicka D."/>
            <person name="Izdebski R."/>
            <person name="Urbanowicz P."/>
            <person name="Biedrzycka M."/>
            <person name="Guzek A."/>
            <person name="Gniadkowski M."/>
        </authorList>
    </citation>
    <scope>NUCLEOTIDE SEQUENCE [LARGE SCALE GENOMIC DNA]</scope>
    <source>
        <strain evidence="2 3">8015-22</strain>
    </source>
</reference>
<accession>A0AAJ1JLU7</accession>
<name>A0AAJ1JLU7_PROST</name>
<feature type="domain" description="DUF3279" evidence="1">
    <location>
        <begin position="101"/>
        <end position="135"/>
    </location>
</feature>